<evidence type="ECO:0000313" key="1">
    <source>
        <dbReference type="EMBL" id="PWE16067.1"/>
    </source>
</evidence>
<organism evidence="1 2">
    <name type="scientific">Alcaligenes faecalis</name>
    <dbReference type="NCBI Taxonomy" id="511"/>
    <lineage>
        <taxon>Bacteria</taxon>
        <taxon>Pseudomonadati</taxon>
        <taxon>Pseudomonadota</taxon>
        <taxon>Betaproteobacteria</taxon>
        <taxon>Burkholderiales</taxon>
        <taxon>Alcaligenaceae</taxon>
        <taxon>Alcaligenes</taxon>
    </lineage>
</organism>
<reference evidence="1 2" key="2">
    <citation type="submission" date="2018-05" db="EMBL/GenBank/DDBJ databases">
        <authorList>
            <person name="Lanie J.A."/>
            <person name="Ng W.-L."/>
            <person name="Kazmierczak K.M."/>
            <person name="Andrzejewski T.M."/>
            <person name="Davidsen T.M."/>
            <person name="Wayne K.J."/>
            <person name="Tettelin H."/>
            <person name="Glass J.I."/>
            <person name="Rusch D."/>
            <person name="Podicherti R."/>
            <person name="Tsui H.-C.T."/>
            <person name="Winkler M.E."/>
        </authorList>
    </citation>
    <scope>NUCLEOTIDE SEQUENCE [LARGE SCALE GENOMIC DNA]</scope>
    <source>
        <strain evidence="1 2">YBY</strain>
    </source>
</reference>
<reference evidence="1 2" key="1">
    <citation type="submission" date="2018-05" db="EMBL/GenBank/DDBJ databases">
        <title>Genome Sequence of an Efficient Indole-Degrading Bacterium, Alcaligenes sp.YBY.</title>
        <authorList>
            <person name="Yang B."/>
        </authorList>
    </citation>
    <scope>NUCLEOTIDE SEQUENCE [LARGE SCALE GENOMIC DNA]</scope>
    <source>
        <strain evidence="1 2">YBY</strain>
    </source>
</reference>
<evidence type="ECO:0000313" key="2">
    <source>
        <dbReference type="Proteomes" id="UP000245216"/>
    </source>
</evidence>
<dbReference type="Proteomes" id="UP000245216">
    <property type="component" value="Unassembled WGS sequence"/>
</dbReference>
<sequence length="164" mass="19048">MTKRTRSLRVNVVEWARRTLENETCQSVIDTKPFTGRGTAQSLRHHLMQVDQVEADMVALCAATKKVAGYSMYLAEHRRKADGYMALRWREIGTRKHLSWEEAHSRYSVLPTVLRQWYEHANAQAQEFNSQHLKLRGFVRELKLLSQQRKVPTFARPIPSRSGA</sequence>
<dbReference type="AlphaFoldDB" id="A0A2U2BPY2"/>
<gene>
    <name evidence="1" type="ORF">DF183_04890</name>
</gene>
<dbReference type="EMBL" id="QEXO01000001">
    <property type="protein sequence ID" value="PWE16067.1"/>
    <property type="molecule type" value="Genomic_DNA"/>
</dbReference>
<comment type="caution">
    <text evidence="1">The sequence shown here is derived from an EMBL/GenBank/DDBJ whole genome shotgun (WGS) entry which is preliminary data.</text>
</comment>
<accession>A0A2U2BPY2</accession>
<proteinExistence type="predicted"/>
<protein>
    <submittedName>
        <fullName evidence="1">Uncharacterized protein</fullName>
    </submittedName>
</protein>
<dbReference type="STRING" id="511.UZ73_00180"/>
<name>A0A2U2BPY2_ALCFA</name>